<dbReference type="PANTHER" id="PTHR33116:SF86">
    <property type="entry name" value="REVERSE TRANSCRIPTASE DOMAIN-CONTAINING PROTEIN"/>
    <property type="match status" value="1"/>
</dbReference>
<dbReference type="EMBL" id="JAWXYG010000013">
    <property type="protein sequence ID" value="KAK4255380.1"/>
    <property type="molecule type" value="Genomic_DNA"/>
</dbReference>
<sequence length="1399" mass="158610">MNLLAWNCQGLGVALTVRNLKAECLKKKPQLVFLMETKQKAKYVRKIRRRCGFSEEWMVDPVGLSGGLALWWLDTVTVEILFSSSNIIHCKIGSASLNTPTVISFIYGPSTERERLICWNEIRRISRNINVSWLCIGDFNEILAQSEKSGGNARPWRRIWNFKSLLADCGLGDLGFCGFKFTWCNNRDHPDTVRERIDRALGNNQLREQFPNLSVLHVEPDGSDHHLLWLQCNPEGKRQKCAFRFESCWSAHPNFLQVIKNSWHSIPAASYNASEKFVESLVQCRKDLIRWSHKEFPNNIKRIEVLKGQLAKLSQGTRNEESAQIITGLKMELDRIYALEEQFWWQRSRVNWLQFGDRNSRFFHLSTLKRRQRNSILCVRNDEGAWLMEKSDVTQNISQFFQGLFTTSDPTNMGAVLDFIDHKITADMNQKLMLPVTRAEVRDAAFSLGAAKAPGPDGFSGTFYHKAWDEIGESVFVLVRDFFEGKTMLDVINETNITLIPKVERPEHVSHFRPLGLCNFSYKIVSKLLTNRMRPLLDCCISQNQGAFVPGRCIHDNIIIAHEVYHYLRRKKTGDKFEFSLKMDMSKAYDRIEWCFLEQVMVRFGFCTEWVSLVMKCVRSVKLNVCVSGEAINSFSPSRGLRQGDPLSPYLFILVAEVLSLMISKSQIATCLSGIKLSQSCPVLTHSFFADDSLLYMKASNGECSYLSKLLKGYCSASGQVINLDKSSIFFSSNTPMEVRAMVCNTLGVSASEDPGKYLGIPSIWGKTKCQALAYVRERVTSKLQSWGTSSLSYAGREVMIKAVIQAIPIFPMNCFKFPLKSCKEIHSLIANFWWDGNAFGNRTHWKAWDILTEGKDSGGMGFKDLITMNNSLLAKTAWRLLTRPNDLWVKVMKSVYFPKGEFLAATKGHRASWCWSSLLDGRATLKKDLRWDVGSGTAIRIWGEPWISGEYLPAQPDESDNPYVESGRVCDLIVDGRWSLGPISQLLTEEEKNAISLIPIPTNGLEDKLIWSYAKNGEYTVKLGYMAEKNRLKAGTCRAGPSIVVSASNWKSVWKLKIIPRVQHFIWRVLNASIATNYALFRRRRAESSLCPICEQTEETTEHLFFHCAWTRCVWFGCPLGGRVDFAKITNFRSWWIQILGMTSFSSYDLSLISWLLWLIWKQRNEKVFNSIEPNPLVVIELANKNVADFMDATDVRQFDVVLADNTCFRNHCWVPPGNDSVKINCDGAFKEDGGGAAIGLVCRNHFGTFKWGFVSKVKSISAFMTEALALKRALLIAMDIGLDKAIFESDCYCLIKCVNAKSPSLYDWRCRGIIHDIVSLLSSKVGFSISFTPREGNCVADHLAAIAYKEVCPAGWVSQPTPSLLRFLTLDARKAASVRNAVSRLGSVRGDDSYSYI</sequence>
<dbReference type="CDD" id="cd06222">
    <property type="entry name" value="RNase_H_like"/>
    <property type="match status" value="1"/>
</dbReference>
<dbReference type="InterPro" id="IPR000477">
    <property type="entry name" value="RT_dom"/>
</dbReference>
<dbReference type="InterPro" id="IPR036397">
    <property type="entry name" value="RNaseH_sf"/>
</dbReference>
<dbReference type="PROSITE" id="PS50878">
    <property type="entry name" value="RT_POL"/>
    <property type="match status" value="1"/>
</dbReference>
<protein>
    <recommendedName>
        <fullName evidence="1">Reverse transcriptase domain-containing protein</fullName>
    </recommendedName>
</protein>
<dbReference type="InterPro" id="IPR012337">
    <property type="entry name" value="RNaseH-like_sf"/>
</dbReference>
<feature type="domain" description="Reverse transcriptase" evidence="1">
    <location>
        <begin position="481"/>
        <end position="763"/>
    </location>
</feature>
<dbReference type="InterPro" id="IPR044730">
    <property type="entry name" value="RNase_H-like_dom_plant"/>
</dbReference>
<dbReference type="InterPro" id="IPR026960">
    <property type="entry name" value="RVT-Znf"/>
</dbReference>
<keyword evidence="3" id="KW-1185">Reference proteome</keyword>
<dbReference type="SUPFAM" id="SSF53098">
    <property type="entry name" value="Ribonuclease H-like"/>
    <property type="match status" value="1"/>
</dbReference>
<evidence type="ECO:0000313" key="2">
    <source>
        <dbReference type="EMBL" id="KAK4255380.1"/>
    </source>
</evidence>
<organism evidence="2 3">
    <name type="scientific">Acacia crassicarpa</name>
    <name type="common">northern wattle</name>
    <dbReference type="NCBI Taxonomy" id="499986"/>
    <lineage>
        <taxon>Eukaryota</taxon>
        <taxon>Viridiplantae</taxon>
        <taxon>Streptophyta</taxon>
        <taxon>Embryophyta</taxon>
        <taxon>Tracheophyta</taxon>
        <taxon>Spermatophyta</taxon>
        <taxon>Magnoliopsida</taxon>
        <taxon>eudicotyledons</taxon>
        <taxon>Gunneridae</taxon>
        <taxon>Pentapetalae</taxon>
        <taxon>rosids</taxon>
        <taxon>fabids</taxon>
        <taxon>Fabales</taxon>
        <taxon>Fabaceae</taxon>
        <taxon>Caesalpinioideae</taxon>
        <taxon>mimosoid clade</taxon>
        <taxon>Acacieae</taxon>
        <taxon>Acacia</taxon>
    </lineage>
</organism>
<dbReference type="Pfam" id="PF00078">
    <property type="entry name" value="RVT_1"/>
    <property type="match status" value="1"/>
</dbReference>
<dbReference type="InterPro" id="IPR036691">
    <property type="entry name" value="Endo/exonu/phosph_ase_sf"/>
</dbReference>
<dbReference type="Proteomes" id="UP001293593">
    <property type="component" value="Unassembled WGS sequence"/>
</dbReference>
<dbReference type="Pfam" id="PF13456">
    <property type="entry name" value="RVT_3"/>
    <property type="match status" value="1"/>
</dbReference>
<comment type="caution">
    <text evidence="2">The sequence shown here is derived from an EMBL/GenBank/DDBJ whole genome shotgun (WGS) entry which is preliminary data.</text>
</comment>
<dbReference type="CDD" id="cd01650">
    <property type="entry name" value="RT_nLTR_like"/>
    <property type="match status" value="1"/>
</dbReference>
<proteinExistence type="predicted"/>
<dbReference type="Pfam" id="PF13966">
    <property type="entry name" value="zf-RVT"/>
    <property type="match status" value="1"/>
</dbReference>
<dbReference type="GO" id="GO:0003676">
    <property type="term" value="F:nucleic acid binding"/>
    <property type="evidence" value="ECO:0007669"/>
    <property type="project" value="InterPro"/>
</dbReference>
<dbReference type="InterPro" id="IPR002156">
    <property type="entry name" value="RNaseH_domain"/>
</dbReference>
<dbReference type="InterPro" id="IPR005135">
    <property type="entry name" value="Endo/exonuclease/phosphatase"/>
</dbReference>
<evidence type="ECO:0000259" key="1">
    <source>
        <dbReference type="PROSITE" id="PS50878"/>
    </source>
</evidence>
<dbReference type="SUPFAM" id="SSF56219">
    <property type="entry name" value="DNase I-like"/>
    <property type="match status" value="1"/>
</dbReference>
<accession>A0AAE1JPP2</accession>
<reference evidence="2" key="1">
    <citation type="submission" date="2023-10" db="EMBL/GenBank/DDBJ databases">
        <title>Chromosome-level genome of the transformable northern wattle, Acacia crassicarpa.</title>
        <authorList>
            <person name="Massaro I."/>
            <person name="Sinha N.R."/>
            <person name="Poethig S."/>
            <person name="Leichty A.R."/>
        </authorList>
    </citation>
    <scope>NUCLEOTIDE SEQUENCE</scope>
    <source>
        <strain evidence="2">Acra3RX</strain>
        <tissue evidence="2">Leaf</tissue>
    </source>
</reference>
<gene>
    <name evidence="2" type="ORF">QN277_008388</name>
</gene>
<dbReference type="Gene3D" id="3.60.10.10">
    <property type="entry name" value="Endonuclease/exonuclease/phosphatase"/>
    <property type="match status" value="1"/>
</dbReference>
<name>A0AAE1JPP2_9FABA</name>
<evidence type="ECO:0000313" key="3">
    <source>
        <dbReference type="Proteomes" id="UP001293593"/>
    </source>
</evidence>
<dbReference type="PANTHER" id="PTHR33116">
    <property type="entry name" value="REVERSE TRANSCRIPTASE ZINC-BINDING DOMAIN-CONTAINING PROTEIN-RELATED-RELATED"/>
    <property type="match status" value="1"/>
</dbReference>
<dbReference type="GO" id="GO:0004523">
    <property type="term" value="F:RNA-DNA hybrid ribonuclease activity"/>
    <property type="evidence" value="ECO:0007669"/>
    <property type="project" value="InterPro"/>
</dbReference>
<dbReference type="Pfam" id="PF03372">
    <property type="entry name" value="Exo_endo_phos"/>
    <property type="match status" value="1"/>
</dbReference>
<dbReference type="Gene3D" id="3.30.420.10">
    <property type="entry name" value="Ribonuclease H-like superfamily/Ribonuclease H"/>
    <property type="match status" value="1"/>
</dbReference>